<organism evidence="2 3">
    <name type="scientific">Polysphondylium violaceum</name>
    <dbReference type="NCBI Taxonomy" id="133409"/>
    <lineage>
        <taxon>Eukaryota</taxon>
        <taxon>Amoebozoa</taxon>
        <taxon>Evosea</taxon>
        <taxon>Eumycetozoa</taxon>
        <taxon>Dictyostelia</taxon>
        <taxon>Dictyosteliales</taxon>
        <taxon>Dictyosteliaceae</taxon>
        <taxon>Polysphondylium</taxon>
    </lineage>
</organism>
<keyword evidence="1" id="KW-0732">Signal</keyword>
<protein>
    <recommendedName>
        <fullName evidence="4">Lipoprotein</fullName>
    </recommendedName>
</protein>
<dbReference type="AlphaFoldDB" id="A0A8J4PZD0"/>
<evidence type="ECO:0000313" key="2">
    <source>
        <dbReference type="EMBL" id="KAF2076250.1"/>
    </source>
</evidence>
<dbReference type="EMBL" id="AJWJ01000067">
    <property type="protein sequence ID" value="KAF2076250.1"/>
    <property type="molecule type" value="Genomic_DNA"/>
</dbReference>
<gene>
    <name evidence="2" type="ORF">CYY_002428</name>
</gene>
<dbReference type="OrthoDB" id="15547at2759"/>
<sequence length="126" mass="14671">MKNIIINFLLVLLFAQCIFCDTFFISRSGGVNEEYKSMEIDVNTGFYFDQSNHKGKVSEDDIRTIDNLIDSDAFKNIEPKYINQLENNQIYRYAFTSKKIGVIFDLNANYPKILDPVVLIFEKYSN</sequence>
<name>A0A8J4PZD0_9MYCE</name>
<accession>A0A8J4PZD0</accession>
<evidence type="ECO:0000313" key="3">
    <source>
        <dbReference type="Proteomes" id="UP000695562"/>
    </source>
</evidence>
<evidence type="ECO:0008006" key="4">
    <source>
        <dbReference type="Google" id="ProtNLM"/>
    </source>
</evidence>
<dbReference type="Proteomes" id="UP000695562">
    <property type="component" value="Unassembled WGS sequence"/>
</dbReference>
<feature type="chain" id="PRO_5035303231" description="Lipoprotein" evidence="1">
    <location>
        <begin position="21"/>
        <end position="126"/>
    </location>
</feature>
<reference evidence="2" key="1">
    <citation type="submission" date="2020-01" db="EMBL/GenBank/DDBJ databases">
        <title>Development of genomics and gene disruption for Polysphondylium violaceum indicates a role for the polyketide synthase stlB in stalk morphogenesis.</title>
        <authorList>
            <person name="Narita B."/>
            <person name="Kawabe Y."/>
            <person name="Kin K."/>
            <person name="Saito T."/>
            <person name="Gibbs R."/>
            <person name="Kuspa A."/>
            <person name="Muzny D."/>
            <person name="Queller D."/>
            <person name="Richards S."/>
            <person name="Strassman J."/>
            <person name="Sucgang R."/>
            <person name="Worley K."/>
            <person name="Schaap P."/>
        </authorList>
    </citation>
    <scope>NUCLEOTIDE SEQUENCE</scope>
    <source>
        <strain evidence="2">QSvi11</strain>
    </source>
</reference>
<keyword evidence="3" id="KW-1185">Reference proteome</keyword>
<proteinExistence type="predicted"/>
<evidence type="ECO:0000256" key="1">
    <source>
        <dbReference type="SAM" id="SignalP"/>
    </source>
</evidence>
<feature type="signal peptide" evidence="1">
    <location>
        <begin position="1"/>
        <end position="20"/>
    </location>
</feature>
<comment type="caution">
    <text evidence="2">The sequence shown here is derived from an EMBL/GenBank/DDBJ whole genome shotgun (WGS) entry which is preliminary data.</text>
</comment>